<comment type="caution">
    <text evidence="1">The sequence shown here is derived from an EMBL/GenBank/DDBJ whole genome shotgun (WGS) entry which is preliminary data.</text>
</comment>
<gene>
    <name evidence="1" type="ORF">LCGC14_0660490</name>
</gene>
<organism evidence="1">
    <name type="scientific">marine sediment metagenome</name>
    <dbReference type="NCBI Taxonomy" id="412755"/>
    <lineage>
        <taxon>unclassified sequences</taxon>
        <taxon>metagenomes</taxon>
        <taxon>ecological metagenomes</taxon>
    </lineage>
</organism>
<dbReference type="AlphaFoldDB" id="A0A0F9QTL6"/>
<name>A0A0F9QTL6_9ZZZZ</name>
<evidence type="ECO:0000313" key="1">
    <source>
        <dbReference type="EMBL" id="KKN47660.1"/>
    </source>
</evidence>
<proteinExistence type="predicted"/>
<dbReference type="EMBL" id="LAZR01001262">
    <property type="protein sequence ID" value="KKN47660.1"/>
    <property type="molecule type" value="Genomic_DNA"/>
</dbReference>
<protein>
    <submittedName>
        <fullName evidence="1">Uncharacterized protein</fullName>
    </submittedName>
</protein>
<accession>A0A0F9QTL6</accession>
<reference evidence="1" key="1">
    <citation type="journal article" date="2015" name="Nature">
        <title>Complex archaea that bridge the gap between prokaryotes and eukaryotes.</title>
        <authorList>
            <person name="Spang A."/>
            <person name="Saw J.H."/>
            <person name="Jorgensen S.L."/>
            <person name="Zaremba-Niedzwiedzka K."/>
            <person name="Martijn J."/>
            <person name="Lind A.E."/>
            <person name="van Eijk R."/>
            <person name="Schleper C."/>
            <person name="Guy L."/>
            <person name="Ettema T.J."/>
        </authorList>
    </citation>
    <scope>NUCLEOTIDE SEQUENCE</scope>
</reference>
<sequence length="94" mass="10540">MSFVSIASPEEKLKEIISTNQKLTFLVGAGISMDKPSLIPSAIGFVDILIKLGAPEEEIDNILSFEGLRYELITHKLIYSKFDKKKKTKIKNID</sequence>